<comment type="caution">
    <text evidence="1">The sequence shown here is derived from an EMBL/GenBank/DDBJ whole genome shotgun (WGS) entry which is preliminary data.</text>
</comment>
<protein>
    <submittedName>
        <fullName evidence="1">Uncharacterized protein</fullName>
    </submittedName>
</protein>
<dbReference type="Proteomes" id="UP000004221">
    <property type="component" value="Unassembled WGS sequence"/>
</dbReference>
<dbReference type="AlphaFoldDB" id="I4EHH8"/>
<keyword evidence="2" id="KW-1185">Reference proteome</keyword>
<gene>
    <name evidence="1" type="ORF">NITHO_3120002</name>
</gene>
<evidence type="ECO:0000313" key="2">
    <source>
        <dbReference type="Proteomes" id="UP000004221"/>
    </source>
</evidence>
<accession>I4EHH8</accession>
<evidence type="ECO:0000313" key="1">
    <source>
        <dbReference type="EMBL" id="CCF84140.1"/>
    </source>
</evidence>
<sequence>MKDYTPVVFTARSIAYNATGSRIFQTNSYINYALRVVAKVTQERSLRATFDHGVRAAGG</sequence>
<reference evidence="1 2" key="1">
    <citation type="journal article" date="2012" name="ISME J.">
        <title>Nitrification expanded: discovery, physiology and genomics of a nitrite-oxidizing bacterium from the phylum Chloroflexi.</title>
        <authorList>
            <person name="Sorokin D.Y."/>
            <person name="Lucker S."/>
            <person name="Vejmelkova D."/>
            <person name="Kostrikina N.A."/>
            <person name="Kleerebezem R."/>
            <person name="Rijpstra W.I."/>
            <person name="Damste J.S."/>
            <person name="Le Paslier D."/>
            <person name="Muyzer G."/>
            <person name="Wagner M."/>
            <person name="van Loosdrecht M.C."/>
            <person name="Daims H."/>
        </authorList>
    </citation>
    <scope>NUCLEOTIDE SEQUENCE [LARGE SCALE GENOMIC DNA]</scope>
    <source>
        <strain evidence="2">none</strain>
    </source>
</reference>
<dbReference type="EMBL" id="CAGS01000238">
    <property type="protein sequence ID" value="CCF84140.1"/>
    <property type="molecule type" value="Genomic_DNA"/>
</dbReference>
<organism evidence="1 2">
    <name type="scientific">Nitrolancea hollandica Lb</name>
    <dbReference type="NCBI Taxonomy" id="1129897"/>
    <lineage>
        <taxon>Bacteria</taxon>
        <taxon>Pseudomonadati</taxon>
        <taxon>Thermomicrobiota</taxon>
        <taxon>Thermomicrobia</taxon>
        <taxon>Sphaerobacterales</taxon>
        <taxon>Sphaerobacterineae</taxon>
        <taxon>Sphaerobacteraceae</taxon>
        <taxon>Nitrolancea</taxon>
    </lineage>
</organism>
<name>I4EHH8_9BACT</name>
<proteinExistence type="predicted"/>